<dbReference type="GO" id="GO:0016787">
    <property type="term" value="F:hydrolase activity"/>
    <property type="evidence" value="ECO:0007669"/>
    <property type="project" value="UniProtKB-KW"/>
</dbReference>
<dbReference type="CDD" id="cd04673">
    <property type="entry name" value="NUDIX_ADPRase"/>
    <property type="match status" value="1"/>
</dbReference>
<comment type="similarity">
    <text evidence="3">Belongs to the Nudix hydrolase family.</text>
</comment>
<evidence type="ECO:0000256" key="3">
    <source>
        <dbReference type="RuleBase" id="RU003476"/>
    </source>
</evidence>
<dbReference type="PANTHER" id="PTHR43736">
    <property type="entry name" value="ADP-RIBOSE PYROPHOSPHATASE"/>
    <property type="match status" value="1"/>
</dbReference>
<evidence type="ECO:0000313" key="6">
    <source>
        <dbReference type="Proteomes" id="UP000199347"/>
    </source>
</evidence>
<sequence>MTKPGTSSERPATDPVDGASVVLLKRTAVLLVRRNKPPFSAIWSFPGGHVEPGETPEAAARRELMEETGLSAGPLVSLGRHETGGTPSKHLEVFTCHYASGEPVAGDDVDRALFVPFEEVGGLPLTPGAIAFIAKAIAAGAAHKEDGACALASS</sequence>
<dbReference type="SUPFAM" id="SSF55811">
    <property type="entry name" value="Nudix"/>
    <property type="match status" value="1"/>
</dbReference>
<dbReference type="InterPro" id="IPR015797">
    <property type="entry name" value="NUDIX_hydrolase-like_dom_sf"/>
</dbReference>
<dbReference type="InterPro" id="IPR020084">
    <property type="entry name" value="NUDIX_hydrolase_CS"/>
</dbReference>
<evidence type="ECO:0000313" key="5">
    <source>
        <dbReference type="EMBL" id="SCZ22061.1"/>
    </source>
</evidence>
<dbReference type="PANTHER" id="PTHR43736:SF1">
    <property type="entry name" value="DIHYDRONEOPTERIN TRIPHOSPHATE DIPHOSPHATASE"/>
    <property type="match status" value="1"/>
</dbReference>
<evidence type="ECO:0000256" key="1">
    <source>
        <dbReference type="ARBA" id="ARBA00001946"/>
    </source>
</evidence>
<name>A0A1G5MB96_AFIMA</name>
<feature type="domain" description="Nudix hydrolase" evidence="4">
    <location>
        <begin position="14"/>
        <end position="138"/>
    </location>
</feature>
<dbReference type="Pfam" id="PF00293">
    <property type="entry name" value="NUDIX"/>
    <property type="match status" value="1"/>
</dbReference>
<evidence type="ECO:0000259" key="4">
    <source>
        <dbReference type="PROSITE" id="PS51462"/>
    </source>
</evidence>
<gene>
    <name evidence="5" type="ORF">SAMN03080610_00366</name>
</gene>
<proteinExistence type="inferred from homology"/>
<dbReference type="InterPro" id="IPR020476">
    <property type="entry name" value="Nudix_hydrolase"/>
</dbReference>
<accession>A0A1G5MB96</accession>
<dbReference type="PRINTS" id="PR00502">
    <property type="entry name" value="NUDIXFAMILY"/>
</dbReference>
<dbReference type="AlphaFoldDB" id="A0A1G5MB96"/>
<dbReference type="STRING" id="1120955.SAMN03080610_00366"/>
<dbReference type="PROSITE" id="PS51462">
    <property type="entry name" value="NUDIX"/>
    <property type="match status" value="1"/>
</dbReference>
<dbReference type="Gene3D" id="3.90.79.10">
    <property type="entry name" value="Nucleoside Triphosphate Pyrophosphohydrolase"/>
    <property type="match status" value="1"/>
</dbReference>
<dbReference type="Proteomes" id="UP000199347">
    <property type="component" value="Unassembled WGS sequence"/>
</dbReference>
<evidence type="ECO:0000256" key="2">
    <source>
        <dbReference type="ARBA" id="ARBA00022801"/>
    </source>
</evidence>
<dbReference type="EMBL" id="FMVW01000001">
    <property type="protein sequence ID" value="SCZ22061.1"/>
    <property type="molecule type" value="Genomic_DNA"/>
</dbReference>
<reference evidence="5 6" key="1">
    <citation type="submission" date="2016-10" db="EMBL/GenBank/DDBJ databases">
        <authorList>
            <person name="de Groot N.N."/>
        </authorList>
    </citation>
    <scope>NUCLEOTIDE SEQUENCE [LARGE SCALE GENOMIC DNA]</scope>
    <source>
        <strain evidence="5 6">DSM 2698</strain>
    </source>
</reference>
<comment type="cofactor">
    <cofactor evidence="1">
        <name>Mg(2+)</name>
        <dbReference type="ChEBI" id="CHEBI:18420"/>
    </cofactor>
</comment>
<protein>
    <submittedName>
        <fullName evidence="5">ADP-ribose pyrophosphatase YjhB, NUDIX family</fullName>
    </submittedName>
</protein>
<keyword evidence="6" id="KW-1185">Reference proteome</keyword>
<dbReference type="PROSITE" id="PS00893">
    <property type="entry name" value="NUDIX_BOX"/>
    <property type="match status" value="1"/>
</dbReference>
<organism evidence="5 6">
    <name type="scientific">Afifella marina DSM 2698</name>
    <dbReference type="NCBI Taxonomy" id="1120955"/>
    <lineage>
        <taxon>Bacteria</taxon>
        <taxon>Pseudomonadati</taxon>
        <taxon>Pseudomonadota</taxon>
        <taxon>Alphaproteobacteria</taxon>
        <taxon>Hyphomicrobiales</taxon>
        <taxon>Afifellaceae</taxon>
        <taxon>Afifella</taxon>
    </lineage>
</organism>
<dbReference type="InterPro" id="IPR000086">
    <property type="entry name" value="NUDIX_hydrolase_dom"/>
</dbReference>
<keyword evidence="2 3" id="KW-0378">Hydrolase</keyword>
<dbReference type="RefSeq" id="WP_092809177.1">
    <property type="nucleotide sequence ID" value="NZ_FMVW01000001.1"/>
</dbReference>